<proteinExistence type="predicted"/>
<reference evidence="1 2" key="1">
    <citation type="journal article" date="2008" name="Int. J. Syst. Evol. Microbiol.">
        <title>Description of Roseateles aquatilis sp. nov. and Roseateles terrae sp. nov., in the class Betaproteobacteria, and emended description of the genus Roseateles.</title>
        <authorList>
            <person name="Gomila M."/>
            <person name="Bowien B."/>
            <person name="Falsen E."/>
            <person name="Moore E.R."/>
            <person name="Lalucat J."/>
        </authorList>
    </citation>
    <scope>NUCLEOTIDE SEQUENCE [LARGE SCALE GENOMIC DNA]</scope>
    <source>
        <strain evidence="1 2">CCUG 48205</strain>
    </source>
</reference>
<evidence type="ECO:0000313" key="1">
    <source>
        <dbReference type="EMBL" id="OWQ88906.1"/>
    </source>
</evidence>
<sequence length="1039" mass="116206">MSTAHDAWVRRALRLPPTLALEPGTLATAEKWLFVFLPFGLATRRASRLLRLAGTFEGRALIFDRYVQRTLALFELRYDEAVDFALRWFEPVETWRVYEQVEHTGMEVMRTAHALGLRNFAQVREAFFSRGAPLQRRELVQLLVAEGVVRNVAELAWAGKERDTLGYSYAPVDADEIQRLRGIVRCLLAHGVAREQVAAILRFPLSSMAPDALEANIGVLEAAGTFEVAAVLAQVGDRLWRTPTPTWRFIVDVLDARTPQDLAKFRALLDCHHDLSVDLAQELKLHCAGLDELAGCQRLLAGLDPQRDDAASFVAHVRRLTRAPHSLNANQLARSEAYLKGGDSLPPFLQVLQDHGLGDAASVTEFQRCFRQLTAAGLDRALKTLEAVAVEEPLPQRVDWVLQAGKSGYFHVYDYLIETFRLQGLMPLQQILPLGSLGIAFLRCLIEDRRLDSLKAVRDWYRDAVGIVGYRGDSSYDAADKLLFDDAFDRNHFGLLASNQRAVHGIVHTRIQRSLGTWPWQAEEVEKEAYREASRLLGAQMRTELLPALAKILKSTGGVILESLFEDEGDQPLDLERKLTCLTPLLAELVAGGGPSGTTLTAMQLDAIAVVYRSPQEFIRTKWHEVRGHESHLQGLVLRQSYEMAWRHARRRLRRDLDSVGFHALRRAAQFSENFRDYPNMFTACQRLSPKQLRQNALGASLDTLALHLGSLLALAREDGTVSRWIREGFDELTAMEQGSLGAFQRVGELVDLFAVVLPDALDAHADAFIERLPENDAAHWASRLGPSVPELEGRALLRAVVSRTRAKLLPLHLAWARRQFKLYEQEEDASRRAQLMSGVVSKHPAAYFAKQAAGLCTAGNLRMWEEERHCHLVVFDPQMQRMVGMAMLYVQQIPELDSHRLSLVIRGINPTEEMLASHDTRSIVESFFDAAVLVAQDNNLACVAFPAPSGAHIMSNRDAVEKDLKKRYVARAPVQPRAEGVGRNALRHAPERVAAKFYAYEQGSEGVDALYVIWRPSETIPEIPPAASASEAQANAWA</sequence>
<evidence type="ECO:0000313" key="2">
    <source>
        <dbReference type="Proteomes" id="UP000197468"/>
    </source>
</evidence>
<organism evidence="1 2">
    <name type="scientific">Roseateles aquatilis</name>
    <dbReference type="NCBI Taxonomy" id="431061"/>
    <lineage>
        <taxon>Bacteria</taxon>
        <taxon>Pseudomonadati</taxon>
        <taxon>Pseudomonadota</taxon>
        <taxon>Betaproteobacteria</taxon>
        <taxon>Burkholderiales</taxon>
        <taxon>Sphaerotilaceae</taxon>
        <taxon>Roseateles</taxon>
    </lineage>
</organism>
<protein>
    <submittedName>
        <fullName evidence="1">Uncharacterized protein</fullName>
    </submittedName>
</protein>
<comment type="caution">
    <text evidence="1">The sequence shown here is derived from an EMBL/GenBank/DDBJ whole genome shotgun (WGS) entry which is preliminary data.</text>
</comment>
<keyword evidence="2" id="KW-1185">Reference proteome</keyword>
<name>A0A246J8M4_9BURK</name>
<gene>
    <name evidence="1" type="ORF">CDN99_15650</name>
</gene>
<dbReference type="EMBL" id="NIOF01000006">
    <property type="protein sequence ID" value="OWQ88906.1"/>
    <property type="molecule type" value="Genomic_DNA"/>
</dbReference>
<dbReference type="AlphaFoldDB" id="A0A246J8M4"/>
<accession>A0A246J8M4</accession>
<dbReference type="Proteomes" id="UP000197468">
    <property type="component" value="Unassembled WGS sequence"/>
</dbReference>